<accession>A0A0L0CTW9</accession>
<proteinExistence type="predicted"/>
<dbReference type="Proteomes" id="UP000054566">
    <property type="component" value="Unassembled WGS sequence"/>
</dbReference>
<name>A0A0L0CTW9_PLAFA</name>
<reference evidence="2" key="1">
    <citation type="submission" date="2015-07" db="EMBL/GenBank/DDBJ databases">
        <title>Annotation of Plasmodium falciparum RAJ116.</title>
        <authorList>
            <consortium name="The Broad Institute Genome Sequencing Platform"/>
            <person name="Volkman S.K."/>
            <person name="Neafsey D.E."/>
            <person name="Dash A.P."/>
            <person name="Chitnis C.E."/>
            <person name="Hartl D.L."/>
            <person name="Young S.K."/>
            <person name="Zeng Q."/>
            <person name="Koehrsen M."/>
            <person name="Alvarado L."/>
            <person name="Berlin A."/>
            <person name="Borenstein D."/>
            <person name="Chapman S.B."/>
            <person name="Chen Z."/>
            <person name="Engels R."/>
            <person name="Freedman E."/>
            <person name="Gellesch M."/>
            <person name="Goldberg J."/>
            <person name="Griggs A."/>
            <person name="Gujja S."/>
            <person name="Heilman E.R."/>
            <person name="Heiman D.I."/>
            <person name="Howarth C."/>
            <person name="Jen D."/>
            <person name="Larson L."/>
            <person name="Mehta T."/>
            <person name="Neiman D."/>
            <person name="Park D."/>
            <person name="Pearson M."/>
            <person name="Roberts A."/>
            <person name="Saif S."/>
            <person name="Shea T."/>
            <person name="Shenoy N."/>
            <person name="Sisk P."/>
            <person name="Stolte C."/>
            <person name="Sykes S."/>
            <person name="Walk T."/>
            <person name="White J."/>
            <person name="Yandava C."/>
            <person name="Haas B."/>
            <person name="Henn M.R."/>
            <person name="Nusbaum C."/>
            <person name="Birren B."/>
        </authorList>
    </citation>
    <scope>NUCLEOTIDE SEQUENCE [LARGE SCALE GENOMIC DNA]</scope>
    <source>
        <strain evidence="2">RAJ116</strain>
    </source>
</reference>
<dbReference type="AlphaFoldDB" id="A0A0L0CTW9"/>
<sequence>MSSKSFVDIFLSKNELKGVNITIISKNTFVFLDKYVQCIELCKDTYIDIYKYCKERNILFINEEVESIDSDKKIIKFSSDRNHLCYDYLLCDFDYKSSYLMNNNDLSHMNIYTYKDKNLFFYYTHIIYLSLIKSQNNKITDKKEYMKWKTFFFKNIPLEKFYNFCSYNDKYVENIIDIYNFFDILLNNNIPYYDFKIVQEKVKILNEKDETKQTNNSSDNIFQFLILCDENNYNFWKKIYTMKFFENLHKISISVKIIYVHIINEEQCNKKENINDTIGNNNI</sequence>
<protein>
    <submittedName>
        <fullName evidence="1">Selenophosphate synthetase</fullName>
    </submittedName>
</protein>
<evidence type="ECO:0000313" key="1">
    <source>
        <dbReference type="EMBL" id="KNC35707.1"/>
    </source>
</evidence>
<evidence type="ECO:0000313" key="2">
    <source>
        <dbReference type="Proteomes" id="UP000054566"/>
    </source>
</evidence>
<gene>
    <name evidence="1" type="ORF">PFLG_00342</name>
</gene>
<reference evidence="2" key="2">
    <citation type="submission" date="2015-07" db="EMBL/GenBank/DDBJ databases">
        <title>The genome sequence of Plasmodium falciparum RAJ116.</title>
        <authorList>
            <consortium name="The Broad Institute Genome Sequencing Platform"/>
            <person name="Volkman S.K."/>
            <person name="Neafsey D.E."/>
            <person name="Dash A.P."/>
            <person name="Chitnis C.E."/>
            <person name="Hartl D.L."/>
            <person name="Young S.K."/>
            <person name="Kodira C.D."/>
            <person name="Zeng Q."/>
            <person name="Koehrsen M."/>
            <person name="Godfrey P."/>
            <person name="Alvarado L."/>
            <person name="Berlin A."/>
            <person name="Borenstein D."/>
            <person name="Chen Z."/>
            <person name="Engels R."/>
            <person name="Freedman E."/>
            <person name="Gellesch M."/>
            <person name="Goldberg J."/>
            <person name="Griggs A."/>
            <person name="Gujja S."/>
            <person name="Heiman D."/>
            <person name="Hepburn T."/>
            <person name="Howarth C."/>
            <person name="Jen D."/>
            <person name="Larson L."/>
            <person name="Lewis B."/>
            <person name="Mehta T."/>
            <person name="Park D."/>
            <person name="Pearson M."/>
            <person name="Roberts A."/>
            <person name="Saif S."/>
            <person name="Shea T."/>
            <person name="Shenoy N."/>
            <person name="Sisk P."/>
            <person name="Stolte C."/>
            <person name="Sykes S."/>
            <person name="Walk T."/>
            <person name="White J."/>
            <person name="Yandava C."/>
            <person name="Wirth D.F."/>
            <person name="Nusbaum C."/>
            <person name="Birren B."/>
        </authorList>
    </citation>
    <scope>NUCLEOTIDE SEQUENCE [LARGE SCALE GENOMIC DNA]</scope>
    <source>
        <strain evidence="2">RAJ116</strain>
    </source>
</reference>
<dbReference type="InterPro" id="IPR036188">
    <property type="entry name" value="FAD/NAD-bd_sf"/>
</dbReference>
<dbReference type="EMBL" id="GG663898">
    <property type="protein sequence ID" value="KNC35707.1"/>
    <property type="molecule type" value="Genomic_DNA"/>
</dbReference>
<organism evidence="1 2">
    <name type="scientific">Plasmodium falciparum RAJ116</name>
    <dbReference type="NCBI Taxonomy" id="580058"/>
    <lineage>
        <taxon>Eukaryota</taxon>
        <taxon>Sar</taxon>
        <taxon>Alveolata</taxon>
        <taxon>Apicomplexa</taxon>
        <taxon>Aconoidasida</taxon>
        <taxon>Haemosporida</taxon>
        <taxon>Plasmodiidae</taxon>
        <taxon>Plasmodium</taxon>
        <taxon>Plasmodium (Laverania)</taxon>
    </lineage>
</organism>
<dbReference type="Gene3D" id="3.50.50.60">
    <property type="entry name" value="FAD/NAD(P)-binding domain"/>
    <property type="match status" value="1"/>
</dbReference>